<dbReference type="Proteomes" id="UP000186817">
    <property type="component" value="Unassembled WGS sequence"/>
</dbReference>
<comment type="caution">
    <text evidence="2">The sequence shown here is derived from an EMBL/GenBank/DDBJ whole genome shotgun (WGS) entry which is preliminary data.</text>
</comment>
<dbReference type="EMBL" id="LSRX01000396">
    <property type="protein sequence ID" value="OLP98456.1"/>
    <property type="molecule type" value="Genomic_DNA"/>
</dbReference>
<proteinExistence type="predicted"/>
<sequence length="133" mass="14134">MAEPADGSPSPWTYWGIIGYDVGPIDKAFLVLYLATVACWTGSLVSFASQVWRQPNRLCCQNLSQPCMQLVSSTTDVNVANRLGIVASSAIPLRDAVAVMAHGVSVRQQIQSPAVAVVRAGCTLLTAPVAEME</sequence>
<name>A0A1Q9DTE5_SYMMI</name>
<dbReference type="AlphaFoldDB" id="A0A1Q9DTE5"/>
<reference evidence="2 3" key="1">
    <citation type="submission" date="2016-02" db="EMBL/GenBank/DDBJ databases">
        <title>Genome analysis of coral dinoflagellate symbionts highlights evolutionary adaptations to a symbiotic lifestyle.</title>
        <authorList>
            <person name="Aranda M."/>
            <person name="Li Y."/>
            <person name="Liew Y.J."/>
            <person name="Baumgarten S."/>
            <person name="Simakov O."/>
            <person name="Wilson M."/>
            <person name="Piel J."/>
            <person name="Ashoor H."/>
            <person name="Bougouffa S."/>
            <person name="Bajic V.B."/>
            <person name="Ryu T."/>
            <person name="Ravasi T."/>
            <person name="Bayer T."/>
            <person name="Micklem G."/>
            <person name="Kim H."/>
            <person name="Bhak J."/>
            <person name="Lajeunesse T.C."/>
            <person name="Voolstra C.R."/>
        </authorList>
    </citation>
    <scope>NUCLEOTIDE SEQUENCE [LARGE SCALE GENOMIC DNA]</scope>
    <source>
        <strain evidence="2 3">CCMP2467</strain>
    </source>
</reference>
<evidence type="ECO:0000313" key="3">
    <source>
        <dbReference type="Proteomes" id="UP000186817"/>
    </source>
</evidence>
<keyword evidence="1" id="KW-0812">Transmembrane</keyword>
<organism evidence="2 3">
    <name type="scientific">Symbiodinium microadriaticum</name>
    <name type="common">Dinoflagellate</name>
    <name type="synonym">Zooxanthella microadriatica</name>
    <dbReference type="NCBI Taxonomy" id="2951"/>
    <lineage>
        <taxon>Eukaryota</taxon>
        <taxon>Sar</taxon>
        <taxon>Alveolata</taxon>
        <taxon>Dinophyceae</taxon>
        <taxon>Suessiales</taxon>
        <taxon>Symbiodiniaceae</taxon>
        <taxon>Symbiodinium</taxon>
    </lineage>
</organism>
<gene>
    <name evidence="2" type="ORF">AK812_SmicGene19102</name>
</gene>
<evidence type="ECO:0000256" key="1">
    <source>
        <dbReference type="SAM" id="Phobius"/>
    </source>
</evidence>
<accession>A0A1Q9DTE5</accession>
<keyword evidence="1" id="KW-1133">Transmembrane helix</keyword>
<protein>
    <submittedName>
        <fullName evidence="2">Uncharacterized protein</fullName>
    </submittedName>
</protein>
<feature type="transmembrane region" description="Helical" evidence="1">
    <location>
        <begin position="28"/>
        <end position="48"/>
    </location>
</feature>
<keyword evidence="1" id="KW-0472">Membrane</keyword>
<keyword evidence="3" id="KW-1185">Reference proteome</keyword>
<evidence type="ECO:0000313" key="2">
    <source>
        <dbReference type="EMBL" id="OLP98456.1"/>
    </source>
</evidence>